<dbReference type="AlphaFoldDB" id="A0AB73T9Y4"/>
<protein>
    <submittedName>
        <fullName evidence="2">Helix-turn-helix protein</fullName>
    </submittedName>
</protein>
<gene>
    <name evidence="2" type="ORF">C7383_101278</name>
</gene>
<dbReference type="PANTHER" id="PTHR34825:SF1">
    <property type="entry name" value="AAA-ATPASE-LIKE DOMAIN-CONTAINING PROTEIN"/>
    <property type="match status" value="1"/>
</dbReference>
<reference evidence="2 3" key="1">
    <citation type="submission" date="2018-05" db="EMBL/GenBank/DDBJ databases">
        <authorList>
            <person name="Goeker M."/>
            <person name="Huntemann M."/>
            <person name="Clum A."/>
            <person name="Pillay M."/>
            <person name="Palaniappan K."/>
            <person name="Varghese N."/>
            <person name="Mikhailova N."/>
            <person name="Stamatis D."/>
            <person name="Reddy T."/>
            <person name="Daum C."/>
            <person name="Shapiro N."/>
            <person name="Ivanova N."/>
            <person name="Kyrpides N."/>
            <person name="Woyke T."/>
        </authorList>
    </citation>
    <scope>NUCLEOTIDE SEQUENCE [LARGE SCALE GENOMIC DNA]</scope>
    <source>
        <strain evidence="2 3">DSM 26524</strain>
    </source>
</reference>
<dbReference type="SUPFAM" id="SSF52540">
    <property type="entry name" value="P-loop containing nucleoside triphosphate hydrolases"/>
    <property type="match status" value="1"/>
</dbReference>
<dbReference type="InterPro" id="IPR027417">
    <property type="entry name" value="P-loop_NTPase"/>
</dbReference>
<keyword evidence="3" id="KW-1185">Reference proteome</keyword>
<dbReference type="Proteomes" id="UP000245412">
    <property type="component" value="Unassembled WGS sequence"/>
</dbReference>
<comment type="caution">
    <text evidence="2">The sequence shown here is derived from an EMBL/GenBank/DDBJ whole genome shotgun (WGS) entry which is preliminary data.</text>
</comment>
<dbReference type="Pfam" id="PF09820">
    <property type="entry name" value="AAA-ATPase_like"/>
    <property type="match status" value="1"/>
</dbReference>
<dbReference type="EMBL" id="QGGY01000001">
    <property type="protein sequence ID" value="PWJ78904.1"/>
    <property type="molecule type" value="Genomic_DNA"/>
</dbReference>
<proteinExistence type="predicted"/>
<evidence type="ECO:0000313" key="3">
    <source>
        <dbReference type="Proteomes" id="UP000245412"/>
    </source>
</evidence>
<organism evidence="2 3">
    <name type="scientific">Murimonas intestini</name>
    <dbReference type="NCBI Taxonomy" id="1337051"/>
    <lineage>
        <taxon>Bacteria</taxon>
        <taxon>Bacillati</taxon>
        <taxon>Bacillota</taxon>
        <taxon>Clostridia</taxon>
        <taxon>Lachnospirales</taxon>
        <taxon>Lachnospiraceae</taxon>
        <taxon>Murimonas</taxon>
    </lineage>
</organism>
<dbReference type="PANTHER" id="PTHR34825">
    <property type="entry name" value="CONSERVED PROTEIN, WITH A WEAK D-GALACTARATE DEHYDRATASE/ALTRONATE HYDROLASE DOMAIN"/>
    <property type="match status" value="1"/>
</dbReference>
<dbReference type="InterPro" id="IPR018631">
    <property type="entry name" value="AAA-ATPase-like_dom"/>
</dbReference>
<evidence type="ECO:0000259" key="1">
    <source>
        <dbReference type="Pfam" id="PF09820"/>
    </source>
</evidence>
<dbReference type="InterPro" id="IPR012547">
    <property type="entry name" value="PDDEXK_9"/>
</dbReference>
<accession>A0AB73T9Y4</accession>
<dbReference type="RefSeq" id="WP_109624347.1">
    <property type="nucleotide sequence ID" value="NZ_JANKBI010000001.1"/>
</dbReference>
<feature type="domain" description="AAA-ATPase-like" evidence="1">
    <location>
        <begin position="71"/>
        <end position="295"/>
    </location>
</feature>
<dbReference type="Pfam" id="PF08011">
    <property type="entry name" value="PDDEXK_9"/>
    <property type="match status" value="1"/>
</dbReference>
<sequence length="621" mass="71529">MCNTMTVKEAAMLWGITERRVTVLCKAGRIKGAHKNGRSWVIPTDAEKPADSRIKTGVYRKSKMPSNLPLPVGISDYRLASSEYYYVDKTMMIKDFLDERPMVSLFTRPRRFGKTLNMDMFRTFFEKTDEDTSVYFTDKKIWQCGKKYRDYQGKYPVIFITFKDVKRETWEETYDQIYKILRQEFERHSELLESEQCSKYEKTYFKAIMEGNADSTDMMMALQRLSQMLDEYYGIPPIIIIDEYDTLIQQGHMRGFYDDVILFMRNLFSGGLKDNRHLSYGFLTGILRVAKESIFSGLNNLAVNSILDSRYSEYFGFTPAEVQAIARYYHAEEKYGEICTWYDGYRFGDSEIFNPWSVINYFRNHCQPKAFWQSTGSNEIIGEVLANAGEDIYKRLNALLQGESFLTYIDTGVIYPQIRNNPSSVYSFLLVAGYLKVVKVEPAFSGDYMCEVALPNQEIAFVYNKEILQKLTDIIPQATAISIQEALFSNDVQRLQKEMHKLLLQSVSCYDTAGENFYHGFVLGLCAMMDNRYFISSNGESGEGRYDIQLLPKSEKMPGILIELKAVKNFSGDKLKQLSETALAQIEDRKYNTDMSAKGIKTIFKYGVAFSGKQVEITAAS</sequence>
<name>A0AB73T9Y4_9FIRM</name>
<evidence type="ECO:0000313" key="2">
    <source>
        <dbReference type="EMBL" id="PWJ78904.1"/>
    </source>
</evidence>